<feature type="signal peptide" evidence="2">
    <location>
        <begin position="1"/>
        <end position="21"/>
    </location>
</feature>
<name>A0A0U1NHU9_9RHOB</name>
<dbReference type="SUPFAM" id="SSF111384">
    <property type="entry name" value="OmpH-like"/>
    <property type="match status" value="1"/>
</dbReference>
<evidence type="ECO:0000256" key="2">
    <source>
        <dbReference type="SAM" id="SignalP"/>
    </source>
</evidence>
<reference evidence="3 4" key="1">
    <citation type="submission" date="2015-04" db="EMBL/GenBank/DDBJ databases">
        <authorList>
            <person name="Syromyatnikov M.Y."/>
            <person name="Popov V.N."/>
        </authorList>
    </citation>
    <scope>NUCLEOTIDE SEQUENCE [LARGE SCALE GENOMIC DNA]</scope>
    <source>
        <strain evidence="3 4">CECT 5292</strain>
    </source>
</reference>
<sequence length="187" mass="20569">MLRGVFAFCAVLCMAVGAAQAQTTRGPGFDTGVVVSAVLVIDSDRFFTNSEYGKRVATDLEAERLRLVQTKRELEAELEAEEQRLLELRDVTPADEFSAMVDVFDIRVQRARQSQDETGRVLSQRYERARAEFISDALPILANILAERRAVAVLERGSVFLSADAIDITDEAIRLADAALGDGTKSD</sequence>
<feature type="coiled-coil region" evidence="1">
    <location>
        <begin position="57"/>
        <end position="91"/>
    </location>
</feature>
<dbReference type="AlphaFoldDB" id="A0A0U1NHU9"/>
<protein>
    <submittedName>
        <fullName evidence="3">Outer membrane protein</fullName>
    </submittedName>
</protein>
<keyword evidence="1" id="KW-0175">Coiled coil</keyword>
<dbReference type="EMBL" id="CVQV01000002">
    <property type="protein sequence ID" value="CRK74308.1"/>
    <property type="molecule type" value="Genomic_DNA"/>
</dbReference>
<proteinExistence type="predicted"/>
<dbReference type="GO" id="GO:0051082">
    <property type="term" value="F:unfolded protein binding"/>
    <property type="evidence" value="ECO:0007669"/>
    <property type="project" value="InterPro"/>
</dbReference>
<accession>A0A0U1NHU9</accession>
<evidence type="ECO:0000313" key="3">
    <source>
        <dbReference type="EMBL" id="CRK74308.1"/>
    </source>
</evidence>
<dbReference type="Pfam" id="PF03938">
    <property type="entry name" value="OmpH"/>
    <property type="match status" value="1"/>
</dbReference>
<dbReference type="InterPro" id="IPR005632">
    <property type="entry name" value="Chaperone_Skp"/>
</dbReference>
<dbReference type="SMART" id="SM00935">
    <property type="entry name" value="OmpH"/>
    <property type="match status" value="1"/>
</dbReference>
<organism evidence="3 4">
    <name type="scientific">Nereida ignava</name>
    <dbReference type="NCBI Taxonomy" id="282199"/>
    <lineage>
        <taxon>Bacteria</taxon>
        <taxon>Pseudomonadati</taxon>
        <taxon>Pseudomonadota</taxon>
        <taxon>Alphaproteobacteria</taxon>
        <taxon>Rhodobacterales</taxon>
        <taxon>Roseobacteraceae</taxon>
        <taxon>Nereida</taxon>
    </lineage>
</organism>
<keyword evidence="2" id="KW-0732">Signal</keyword>
<dbReference type="Proteomes" id="UP000048949">
    <property type="component" value="Unassembled WGS sequence"/>
</dbReference>
<dbReference type="Gene3D" id="3.30.910.20">
    <property type="entry name" value="Skp domain"/>
    <property type="match status" value="1"/>
</dbReference>
<evidence type="ECO:0000256" key="1">
    <source>
        <dbReference type="SAM" id="Coils"/>
    </source>
</evidence>
<evidence type="ECO:0000313" key="4">
    <source>
        <dbReference type="Proteomes" id="UP000048949"/>
    </source>
</evidence>
<gene>
    <name evidence="3" type="ORF">NIG5292_00335</name>
</gene>
<feature type="chain" id="PRO_5006712141" evidence="2">
    <location>
        <begin position="22"/>
        <end position="187"/>
    </location>
</feature>
<dbReference type="STRING" id="282199.GCA_001049735_00335"/>
<dbReference type="InterPro" id="IPR024930">
    <property type="entry name" value="Skp_dom_sf"/>
</dbReference>
<keyword evidence="4" id="KW-1185">Reference proteome</keyword>